<comment type="caution">
    <text evidence="2">The sequence shown here is derived from an EMBL/GenBank/DDBJ whole genome shotgun (WGS) entry which is preliminary data.</text>
</comment>
<name>A0AAQ4FKJ2_AMBAM</name>
<sequence>MQELDNERASQKETIADLEKQMQELDNERASQKETIADLEKQMQVSSKNFKKMRSFLFRSRKKHFSRGFHNVLKYNWRIIQKN</sequence>
<keyword evidence="1" id="KW-0175">Coiled coil</keyword>
<reference evidence="2 3" key="1">
    <citation type="journal article" date="2023" name="Arcadia Sci">
        <title>De novo assembly of a long-read Amblyomma americanum tick genome.</title>
        <authorList>
            <person name="Chou S."/>
            <person name="Poskanzer K.E."/>
            <person name="Rollins M."/>
            <person name="Thuy-Boun P.S."/>
        </authorList>
    </citation>
    <scope>NUCLEOTIDE SEQUENCE [LARGE SCALE GENOMIC DNA]</scope>
    <source>
        <strain evidence="2">F_SG_1</strain>
        <tissue evidence="2">Salivary glands</tissue>
    </source>
</reference>
<proteinExistence type="predicted"/>
<keyword evidence="3" id="KW-1185">Reference proteome</keyword>
<accession>A0AAQ4FKJ2</accession>
<dbReference type="AlphaFoldDB" id="A0AAQ4FKJ2"/>
<feature type="coiled-coil region" evidence="1">
    <location>
        <begin position="1"/>
        <end position="49"/>
    </location>
</feature>
<gene>
    <name evidence="2" type="ORF">V5799_023002</name>
</gene>
<evidence type="ECO:0000313" key="2">
    <source>
        <dbReference type="EMBL" id="KAK8787221.1"/>
    </source>
</evidence>
<dbReference type="EMBL" id="JARKHS020002003">
    <property type="protein sequence ID" value="KAK8787221.1"/>
    <property type="molecule type" value="Genomic_DNA"/>
</dbReference>
<dbReference type="Proteomes" id="UP001321473">
    <property type="component" value="Unassembled WGS sequence"/>
</dbReference>
<evidence type="ECO:0000313" key="3">
    <source>
        <dbReference type="Proteomes" id="UP001321473"/>
    </source>
</evidence>
<organism evidence="2 3">
    <name type="scientific">Amblyomma americanum</name>
    <name type="common">Lone star tick</name>
    <dbReference type="NCBI Taxonomy" id="6943"/>
    <lineage>
        <taxon>Eukaryota</taxon>
        <taxon>Metazoa</taxon>
        <taxon>Ecdysozoa</taxon>
        <taxon>Arthropoda</taxon>
        <taxon>Chelicerata</taxon>
        <taxon>Arachnida</taxon>
        <taxon>Acari</taxon>
        <taxon>Parasitiformes</taxon>
        <taxon>Ixodida</taxon>
        <taxon>Ixodoidea</taxon>
        <taxon>Ixodidae</taxon>
        <taxon>Amblyomminae</taxon>
        <taxon>Amblyomma</taxon>
    </lineage>
</organism>
<evidence type="ECO:0000256" key="1">
    <source>
        <dbReference type="SAM" id="Coils"/>
    </source>
</evidence>
<protein>
    <submittedName>
        <fullName evidence="2">Uncharacterized protein</fullName>
    </submittedName>
</protein>